<name>A0A6A2WCG1_HIBSY</name>
<evidence type="ECO:0000256" key="10">
    <source>
        <dbReference type="ARBA" id="ARBA00047899"/>
    </source>
</evidence>
<dbReference type="PANTHER" id="PTHR47987:SF7">
    <property type="entry name" value="PROTEIN KINASE SUPERFAMILY PROTEIN"/>
    <property type="match status" value="1"/>
</dbReference>
<dbReference type="EMBL" id="VEPZ02001774">
    <property type="protein sequence ID" value="KAE8655852.1"/>
    <property type="molecule type" value="Genomic_DNA"/>
</dbReference>
<evidence type="ECO:0000256" key="4">
    <source>
        <dbReference type="ARBA" id="ARBA00022527"/>
    </source>
</evidence>
<keyword evidence="16" id="KW-1185">Reference proteome</keyword>
<dbReference type="InterPro" id="IPR001245">
    <property type="entry name" value="Ser-Thr/Tyr_kinase_cat_dom"/>
</dbReference>
<evidence type="ECO:0000256" key="9">
    <source>
        <dbReference type="ARBA" id="ARBA00022840"/>
    </source>
</evidence>
<dbReference type="FunFam" id="1.10.510.10:FF:000335">
    <property type="entry name" value="receptor-like cytosolic serine/threonine-protein kinase RBK2"/>
    <property type="match status" value="1"/>
</dbReference>
<keyword evidence="8" id="KW-0418">Kinase</keyword>
<feature type="domain" description="Protein kinase" evidence="14">
    <location>
        <begin position="226"/>
        <end position="502"/>
    </location>
</feature>
<dbReference type="PANTHER" id="PTHR47987">
    <property type="entry name" value="OS08G0249100 PROTEIN"/>
    <property type="match status" value="1"/>
</dbReference>
<comment type="caution">
    <text evidence="15">The sequence shown here is derived from an EMBL/GenBank/DDBJ whole genome shotgun (WGS) entry which is preliminary data.</text>
</comment>
<evidence type="ECO:0000256" key="5">
    <source>
        <dbReference type="ARBA" id="ARBA00022553"/>
    </source>
</evidence>
<evidence type="ECO:0000256" key="12">
    <source>
        <dbReference type="ARBA" id="ARBA00063228"/>
    </source>
</evidence>
<dbReference type="GO" id="GO:0004674">
    <property type="term" value="F:protein serine/threonine kinase activity"/>
    <property type="evidence" value="ECO:0007669"/>
    <property type="project" value="UniProtKB-KW"/>
</dbReference>
<reference evidence="15" key="1">
    <citation type="submission" date="2019-09" db="EMBL/GenBank/DDBJ databases">
        <title>Draft genome information of white flower Hibiscus syriacus.</title>
        <authorList>
            <person name="Kim Y.-M."/>
        </authorList>
    </citation>
    <scope>NUCLEOTIDE SEQUENCE [LARGE SCALE GENOMIC DNA]</scope>
    <source>
        <strain evidence="15">YM2019G1</strain>
    </source>
</reference>
<sequence length="542" mass="60017">MIFIVLIVSAVKVFIESPSGLFSATSGDGLPIPDLLRLLGLLTERFGMSKILAGCCMALGLVVGGARCVATPLAYDNTLVRWVRRLGLQTIGVSISVRPCWVLLETVNAEKESPRGVLKNPGVGSDSDSNSCSTFSSFPIPSQKNINFDFNGFQFKQIFGAIKKKTPINFSIFPLVTTYEVSRKTVMKKIAKLYGSEVDDECCIPNVKPSWKNFTCAELAAATDNFSPDKLLGEGGSAQVYKGTLSDGQVVAVKKFIKNDNENEERDTDLLSELGIITQINHPNAAHLIGHSIDGGLILVLQFSPHGSLASLLFGSNEGLDWKKRFKVALGVAEGLKYLHHECPRRIIHRDIKASNILLTEDYEAQISDFGLAKWLPENCQHHVVDHIEGTFGYLAPEYFMHGIVDEKTDVFAFGVLLLEIVTGRRAVDTLSRQSLVIWAKPMLELDDVKRLVDPLLGDNYDRTEMKRAMLIASLCISHLASMRPSMQKVVEILKGEEQDAAEYQPKSFGEEAIIIDDCEAQVYNRSSYQNDLNRHMQLVME</sequence>
<evidence type="ECO:0000259" key="14">
    <source>
        <dbReference type="PROSITE" id="PS50011"/>
    </source>
</evidence>
<dbReference type="GO" id="GO:0005524">
    <property type="term" value="F:ATP binding"/>
    <property type="evidence" value="ECO:0007669"/>
    <property type="project" value="UniProtKB-UniRule"/>
</dbReference>
<gene>
    <name evidence="15" type="ORF">F3Y22_tig00117016pilonHSYRG00138</name>
</gene>
<evidence type="ECO:0000313" key="16">
    <source>
        <dbReference type="Proteomes" id="UP000436088"/>
    </source>
</evidence>
<comment type="subunit">
    <text evidence="12">Interacts with ARAC5 and ARAC10.</text>
</comment>
<evidence type="ECO:0000256" key="7">
    <source>
        <dbReference type="ARBA" id="ARBA00022741"/>
    </source>
</evidence>
<comment type="catalytic activity">
    <reaction evidence="10">
        <text>L-threonyl-[protein] + ATP = O-phospho-L-threonyl-[protein] + ADP + H(+)</text>
        <dbReference type="Rhea" id="RHEA:46608"/>
        <dbReference type="Rhea" id="RHEA-COMP:11060"/>
        <dbReference type="Rhea" id="RHEA-COMP:11605"/>
        <dbReference type="ChEBI" id="CHEBI:15378"/>
        <dbReference type="ChEBI" id="CHEBI:30013"/>
        <dbReference type="ChEBI" id="CHEBI:30616"/>
        <dbReference type="ChEBI" id="CHEBI:61977"/>
        <dbReference type="ChEBI" id="CHEBI:456216"/>
        <dbReference type="EC" id="2.7.11.1"/>
    </reaction>
</comment>
<comment type="catalytic activity">
    <reaction evidence="11">
        <text>L-seryl-[protein] + ATP = O-phospho-L-seryl-[protein] + ADP + H(+)</text>
        <dbReference type="Rhea" id="RHEA:17989"/>
        <dbReference type="Rhea" id="RHEA-COMP:9863"/>
        <dbReference type="Rhea" id="RHEA-COMP:11604"/>
        <dbReference type="ChEBI" id="CHEBI:15378"/>
        <dbReference type="ChEBI" id="CHEBI:29999"/>
        <dbReference type="ChEBI" id="CHEBI:30616"/>
        <dbReference type="ChEBI" id="CHEBI:83421"/>
        <dbReference type="ChEBI" id="CHEBI:456216"/>
        <dbReference type="EC" id="2.7.11.1"/>
    </reaction>
</comment>
<evidence type="ECO:0000313" key="15">
    <source>
        <dbReference type="EMBL" id="KAE8655852.1"/>
    </source>
</evidence>
<dbReference type="PROSITE" id="PS00108">
    <property type="entry name" value="PROTEIN_KINASE_ST"/>
    <property type="match status" value="1"/>
</dbReference>
<dbReference type="InterPro" id="IPR017441">
    <property type="entry name" value="Protein_kinase_ATP_BS"/>
</dbReference>
<keyword evidence="7 13" id="KW-0547">Nucleotide-binding</keyword>
<dbReference type="InterPro" id="IPR000719">
    <property type="entry name" value="Prot_kinase_dom"/>
</dbReference>
<keyword evidence="9 13" id="KW-0067">ATP-binding</keyword>
<dbReference type="Gene3D" id="1.10.510.10">
    <property type="entry name" value="Transferase(Phosphotransferase) domain 1"/>
    <property type="match status" value="1"/>
</dbReference>
<comment type="subcellular location">
    <subcellularLocation>
        <location evidence="1">Cytoplasm</location>
    </subcellularLocation>
</comment>
<evidence type="ECO:0000256" key="3">
    <source>
        <dbReference type="ARBA" id="ARBA00022490"/>
    </source>
</evidence>
<organism evidence="15 16">
    <name type="scientific">Hibiscus syriacus</name>
    <name type="common">Rose of Sharon</name>
    <dbReference type="NCBI Taxonomy" id="106335"/>
    <lineage>
        <taxon>Eukaryota</taxon>
        <taxon>Viridiplantae</taxon>
        <taxon>Streptophyta</taxon>
        <taxon>Embryophyta</taxon>
        <taxon>Tracheophyta</taxon>
        <taxon>Spermatophyta</taxon>
        <taxon>Magnoliopsida</taxon>
        <taxon>eudicotyledons</taxon>
        <taxon>Gunneridae</taxon>
        <taxon>Pentapetalae</taxon>
        <taxon>rosids</taxon>
        <taxon>malvids</taxon>
        <taxon>Malvales</taxon>
        <taxon>Malvaceae</taxon>
        <taxon>Malvoideae</taxon>
        <taxon>Hibiscus</taxon>
    </lineage>
</organism>
<keyword evidence="5" id="KW-0597">Phosphoprotein</keyword>
<evidence type="ECO:0000256" key="8">
    <source>
        <dbReference type="ARBA" id="ARBA00022777"/>
    </source>
</evidence>
<dbReference type="GO" id="GO:0005737">
    <property type="term" value="C:cytoplasm"/>
    <property type="evidence" value="ECO:0007669"/>
    <property type="project" value="UniProtKB-SubCell"/>
</dbReference>
<evidence type="ECO:0000256" key="2">
    <source>
        <dbReference type="ARBA" id="ARBA00012513"/>
    </source>
</evidence>
<protein>
    <recommendedName>
        <fullName evidence="2">non-specific serine/threonine protein kinase</fullName>
        <ecNumber evidence="2">2.7.11.1</ecNumber>
    </recommendedName>
</protein>
<dbReference type="SUPFAM" id="SSF56112">
    <property type="entry name" value="Protein kinase-like (PK-like)"/>
    <property type="match status" value="1"/>
</dbReference>
<dbReference type="PROSITE" id="PS50011">
    <property type="entry name" value="PROTEIN_KINASE_DOM"/>
    <property type="match status" value="1"/>
</dbReference>
<evidence type="ECO:0000256" key="13">
    <source>
        <dbReference type="PROSITE-ProRule" id="PRU10141"/>
    </source>
</evidence>
<dbReference type="Pfam" id="PF07714">
    <property type="entry name" value="PK_Tyr_Ser-Thr"/>
    <property type="match status" value="1"/>
</dbReference>
<proteinExistence type="predicted"/>
<keyword evidence="6" id="KW-0808">Transferase</keyword>
<evidence type="ECO:0000256" key="6">
    <source>
        <dbReference type="ARBA" id="ARBA00022679"/>
    </source>
</evidence>
<dbReference type="GO" id="GO:0051020">
    <property type="term" value="F:GTPase binding"/>
    <property type="evidence" value="ECO:0007669"/>
    <property type="project" value="UniProtKB-ARBA"/>
</dbReference>
<keyword evidence="3" id="KW-0963">Cytoplasm</keyword>
<dbReference type="SMART" id="SM00220">
    <property type="entry name" value="S_TKc"/>
    <property type="match status" value="1"/>
</dbReference>
<dbReference type="EC" id="2.7.11.1" evidence="2"/>
<dbReference type="InterPro" id="IPR011009">
    <property type="entry name" value="Kinase-like_dom_sf"/>
</dbReference>
<dbReference type="PROSITE" id="PS00107">
    <property type="entry name" value="PROTEIN_KINASE_ATP"/>
    <property type="match status" value="1"/>
</dbReference>
<dbReference type="Proteomes" id="UP000436088">
    <property type="component" value="Unassembled WGS sequence"/>
</dbReference>
<evidence type="ECO:0000256" key="1">
    <source>
        <dbReference type="ARBA" id="ARBA00004496"/>
    </source>
</evidence>
<keyword evidence="4" id="KW-0723">Serine/threonine-protein kinase</keyword>
<dbReference type="InterPro" id="IPR046958">
    <property type="entry name" value="RBK1/2/STUNTED"/>
</dbReference>
<dbReference type="AlphaFoldDB" id="A0A6A2WCG1"/>
<dbReference type="InterPro" id="IPR008271">
    <property type="entry name" value="Ser/Thr_kinase_AS"/>
</dbReference>
<dbReference type="Gene3D" id="3.30.200.20">
    <property type="entry name" value="Phosphorylase Kinase, domain 1"/>
    <property type="match status" value="1"/>
</dbReference>
<evidence type="ECO:0000256" key="11">
    <source>
        <dbReference type="ARBA" id="ARBA00048679"/>
    </source>
</evidence>
<feature type="binding site" evidence="13">
    <location>
        <position position="255"/>
    </location>
    <ligand>
        <name>ATP</name>
        <dbReference type="ChEBI" id="CHEBI:30616"/>
    </ligand>
</feature>
<accession>A0A6A2WCG1</accession>